<proteinExistence type="predicted"/>
<dbReference type="Proteomes" id="UP000237662">
    <property type="component" value="Unassembled WGS sequence"/>
</dbReference>
<comment type="cofactor">
    <cofactor evidence="1">
        <name>Ca(2+)</name>
        <dbReference type="ChEBI" id="CHEBI:29108"/>
    </cofactor>
</comment>
<dbReference type="InterPro" id="IPR014718">
    <property type="entry name" value="GH-type_carb-bd"/>
</dbReference>
<dbReference type="GO" id="GO:0005975">
    <property type="term" value="P:carbohydrate metabolic process"/>
    <property type="evidence" value="ECO:0007669"/>
    <property type="project" value="InterPro"/>
</dbReference>
<gene>
    <name evidence="4" type="ORF">CLV84_0483</name>
</gene>
<dbReference type="GO" id="GO:0016853">
    <property type="term" value="F:isomerase activity"/>
    <property type="evidence" value="ECO:0007669"/>
    <property type="project" value="InterPro"/>
</dbReference>
<dbReference type="GO" id="GO:0030246">
    <property type="term" value="F:carbohydrate binding"/>
    <property type="evidence" value="ECO:0007669"/>
    <property type="project" value="InterPro"/>
</dbReference>
<reference evidence="4 5" key="1">
    <citation type="submission" date="2018-02" db="EMBL/GenBank/DDBJ databases">
        <title>Genomic Encyclopedia of Archaeal and Bacterial Type Strains, Phase II (KMG-II): from individual species to whole genera.</title>
        <authorList>
            <person name="Goeker M."/>
        </authorList>
    </citation>
    <scope>NUCLEOTIDE SEQUENCE [LARGE SCALE GENOMIC DNA]</scope>
    <source>
        <strain evidence="4 5">DSM 29526</strain>
    </source>
</reference>
<evidence type="ECO:0000256" key="2">
    <source>
        <dbReference type="ARBA" id="ARBA00011245"/>
    </source>
</evidence>
<dbReference type="Gene3D" id="2.70.98.10">
    <property type="match status" value="1"/>
</dbReference>
<dbReference type="InterPro" id="IPR011013">
    <property type="entry name" value="Gal_mutarotase_sf_dom"/>
</dbReference>
<keyword evidence="3" id="KW-0106">Calcium</keyword>
<comment type="caution">
    <text evidence="4">The sequence shown here is derived from an EMBL/GenBank/DDBJ whole genome shotgun (WGS) entry which is preliminary data.</text>
</comment>
<dbReference type="Pfam" id="PF01263">
    <property type="entry name" value="Aldose_epim"/>
    <property type="match status" value="1"/>
</dbReference>
<dbReference type="CDD" id="cd09024">
    <property type="entry name" value="Aldose_epim_lacX"/>
    <property type="match status" value="1"/>
</dbReference>
<dbReference type="AlphaFoldDB" id="A0A2S6I7R4"/>
<accession>A0A2S6I7R4</accession>
<evidence type="ECO:0000313" key="5">
    <source>
        <dbReference type="Proteomes" id="UP000237662"/>
    </source>
</evidence>
<dbReference type="OrthoDB" id="9795355at2"/>
<dbReference type="SUPFAM" id="SSF74650">
    <property type="entry name" value="Galactose mutarotase-like"/>
    <property type="match status" value="1"/>
</dbReference>
<name>A0A2S6I7R4_9BACT</name>
<sequence>MDFSLQNDQLRIKIQSTGAELKSLVHLGTGREYMWSGDPEVWPSYAPVLFPIIGKLKDEKTEINGTTYHIPKHGIVRGSEKLEFFSKLEDRIVFRLCSDDDTLAQYPYPFDFRITFRLRNEHLIIYHEVMNTGDEPMLFHLGGHPAFRVPFFEGDRYEDYVLRFEHAEDSRSYEVTEQGTIGAGTRGVPWTEGGTVLPLTHDLFEEDALVFKDLKSRSVILESRHKGPVLKLDYAGWTHLGIWAKPHGDFVCIEPWIGLADAAEGSGKFADKEGIIKLGPNETYEMSYDIKILA</sequence>
<dbReference type="EMBL" id="PTJC01000005">
    <property type="protein sequence ID" value="PPK87540.1"/>
    <property type="molecule type" value="Genomic_DNA"/>
</dbReference>
<dbReference type="InterPro" id="IPR008183">
    <property type="entry name" value="Aldose_1/G6P_1-epimerase"/>
</dbReference>
<dbReference type="InterPro" id="IPR037481">
    <property type="entry name" value="LacX"/>
</dbReference>
<organism evidence="4 5">
    <name type="scientific">Neolewinella xylanilytica</name>
    <dbReference type="NCBI Taxonomy" id="1514080"/>
    <lineage>
        <taxon>Bacteria</taxon>
        <taxon>Pseudomonadati</taxon>
        <taxon>Bacteroidota</taxon>
        <taxon>Saprospiria</taxon>
        <taxon>Saprospirales</taxon>
        <taxon>Lewinellaceae</taxon>
        <taxon>Neolewinella</taxon>
    </lineage>
</organism>
<keyword evidence="5" id="KW-1185">Reference proteome</keyword>
<comment type="subunit">
    <text evidence="2">Monomer.</text>
</comment>
<evidence type="ECO:0000256" key="3">
    <source>
        <dbReference type="ARBA" id="ARBA00022837"/>
    </source>
</evidence>
<evidence type="ECO:0000256" key="1">
    <source>
        <dbReference type="ARBA" id="ARBA00001913"/>
    </source>
</evidence>
<protein>
    <submittedName>
        <fullName evidence="4">Galactose mutarotase-like enzyme</fullName>
    </submittedName>
</protein>
<dbReference type="RefSeq" id="WP_104418137.1">
    <property type="nucleotide sequence ID" value="NZ_PTJC01000005.1"/>
</dbReference>
<evidence type="ECO:0000313" key="4">
    <source>
        <dbReference type="EMBL" id="PPK87540.1"/>
    </source>
</evidence>